<protein>
    <submittedName>
        <fullName evidence="1">Uncharacterized protein</fullName>
    </submittedName>
</protein>
<evidence type="ECO:0000313" key="2">
    <source>
        <dbReference type="Proteomes" id="UP000603640"/>
    </source>
</evidence>
<proteinExistence type="predicted"/>
<dbReference type="EMBL" id="JACRVF010000001">
    <property type="protein sequence ID" value="MBC5992569.1"/>
    <property type="molecule type" value="Genomic_DNA"/>
</dbReference>
<comment type="caution">
    <text evidence="1">The sequence shown here is derived from an EMBL/GenBank/DDBJ whole genome shotgun (WGS) entry which is preliminary data.</text>
</comment>
<dbReference type="Proteomes" id="UP000603640">
    <property type="component" value="Unassembled WGS sequence"/>
</dbReference>
<dbReference type="AlphaFoldDB" id="A0A923N5K7"/>
<dbReference type="RefSeq" id="WP_187066504.1">
    <property type="nucleotide sequence ID" value="NZ_JACRVF010000001.1"/>
</dbReference>
<evidence type="ECO:0000313" key="1">
    <source>
        <dbReference type="EMBL" id="MBC5992569.1"/>
    </source>
</evidence>
<gene>
    <name evidence="1" type="ORF">H8S84_06950</name>
</gene>
<organism evidence="1 2">
    <name type="scientific">Pontibacter cellulosilyticus</name>
    <dbReference type="NCBI Taxonomy" id="1720253"/>
    <lineage>
        <taxon>Bacteria</taxon>
        <taxon>Pseudomonadati</taxon>
        <taxon>Bacteroidota</taxon>
        <taxon>Cytophagia</taxon>
        <taxon>Cytophagales</taxon>
        <taxon>Hymenobacteraceae</taxon>
        <taxon>Pontibacter</taxon>
    </lineage>
</organism>
<reference evidence="1" key="1">
    <citation type="submission" date="2020-08" db="EMBL/GenBank/DDBJ databases">
        <title>Pontibacter sp. SD6 16S ribosomal RNA gene Genome sequencing and assembly.</title>
        <authorList>
            <person name="Kang M."/>
        </authorList>
    </citation>
    <scope>NUCLEOTIDE SEQUENCE</scope>
    <source>
        <strain evidence="1">SD6</strain>
    </source>
</reference>
<accession>A0A923N5K7</accession>
<sequence>MPDIFVFKLTDKEGQNLLDKGLVNLDQITLQAANTSFSAELYTLSRGNETWIEAIVHRNLSDYELWVNGFGPQQLNLKFTEKKGDCCTTASVQEVYQNGTLAIKTPDGNVIILQ</sequence>
<name>A0A923N5K7_9BACT</name>
<keyword evidence="2" id="KW-1185">Reference proteome</keyword>